<dbReference type="EMBL" id="JARAOO010000002">
    <property type="protein sequence ID" value="KAJ7979290.1"/>
    <property type="molecule type" value="Genomic_DNA"/>
</dbReference>
<gene>
    <name evidence="3" type="ORF">O6P43_002706</name>
</gene>
<dbReference type="AlphaFoldDB" id="A0AAD7QD21"/>
<keyword evidence="4" id="KW-1185">Reference proteome</keyword>
<organism evidence="3 4">
    <name type="scientific">Quillaja saponaria</name>
    <name type="common">Soap bark tree</name>
    <dbReference type="NCBI Taxonomy" id="32244"/>
    <lineage>
        <taxon>Eukaryota</taxon>
        <taxon>Viridiplantae</taxon>
        <taxon>Streptophyta</taxon>
        <taxon>Embryophyta</taxon>
        <taxon>Tracheophyta</taxon>
        <taxon>Spermatophyta</taxon>
        <taxon>Magnoliopsida</taxon>
        <taxon>eudicotyledons</taxon>
        <taxon>Gunneridae</taxon>
        <taxon>Pentapetalae</taxon>
        <taxon>rosids</taxon>
        <taxon>fabids</taxon>
        <taxon>Fabales</taxon>
        <taxon>Quillajaceae</taxon>
        <taxon>Quillaja</taxon>
    </lineage>
</organism>
<accession>A0AAD7QD21</accession>
<feature type="region of interest" description="Disordered" evidence="1">
    <location>
        <begin position="77"/>
        <end position="100"/>
    </location>
</feature>
<protein>
    <submittedName>
        <fullName evidence="3">Hydroxyproline-rich glycoprotein family protein</fullName>
    </submittedName>
</protein>
<name>A0AAD7QD21_QUISA</name>
<keyword evidence="2" id="KW-1133">Transmembrane helix</keyword>
<keyword evidence="2" id="KW-0812">Transmembrane</keyword>
<evidence type="ECO:0000313" key="3">
    <source>
        <dbReference type="EMBL" id="KAJ7979290.1"/>
    </source>
</evidence>
<comment type="caution">
    <text evidence="3">The sequence shown here is derived from an EMBL/GenBank/DDBJ whole genome shotgun (WGS) entry which is preliminary data.</text>
</comment>
<dbReference type="KEGG" id="qsa:O6P43_002706"/>
<evidence type="ECO:0000256" key="1">
    <source>
        <dbReference type="SAM" id="MobiDB-lite"/>
    </source>
</evidence>
<sequence>MPRRGSSSSIPYLSPPLLIILLPIVTLIVLFLAIPSFLSVTSHLLRPITSVKRSRDSFNIFLVLFAILCGIFAKRNDDGSSARDDVSPISSNGTNQERQEREFVVSKQWFGYSESKTHDESPIQFRSSATRLNQLSRSSSSYPDLRQESLWESDSDKLYQFLFFDDFEIDKFRTPAVTDQVHIHHNKRRSKVEEDTDVKVIPVDTFELRYSPPQTAEQSRRRC</sequence>
<evidence type="ECO:0000313" key="4">
    <source>
        <dbReference type="Proteomes" id="UP001163823"/>
    </source>
</evidence>
<evidence type="ECO:0000256" key="2">
    <source>
        <dbReference type="SAM" id="Phobius"/>
    </source>
</evidence>
<feature type="compositionally biased region" description="Basic and acidic residues" evidence="1">
    <location>
        <begin position="77"/>
        <end position="86"/>
    </location>
</feature>
<reference evidence="3" key="1">
    <citation type="journal article" date="2023" name="Science">
        <title>Elucidation of the pathway for biosynthesis of saponin adjuvants from the soapbark tree.</title>
        <authorList>
            <person name="Reed J."/>
            <person name="Orme A."/>
            <person name="El-Demerdash A."/>
            <person name="Owen C."/>
            <person name="Martin L.B.B."/>
            <person name="Misra R.C."/>
            <person name="Kikuchi S."/>
            <person name="Rejzek M."/>
            <person name="Martin A.C."/>
            <person name="Harkess A."/>
            <person name="Leebens-Mack J."/>
            <person name="Louveau T."/>
            <person name="Stephenson M.J."/>
            <person name="Osbourn A."/>
        </authorList>
    </citation>
    <scope>NUCLEOTIDE SEQUENCE</scope>
    <source>
        <strain evidence="3">S10</strain>
    </source>
</reference>
<keyword evidence="2" id="KW-0472">Membrane</keyword>
<feature type="transmembrane region" description="Helical" evidence="2">
    <location>
        <begin position="57"/>
        <end position="73"/>
    </location>
</feature>
<dbReference type="Proteomes" id="UP001163823">
    <property type="component" value="Chromosome 2"/>
</dbReference>
<proteinExistence type="predicted"/>
<feature type="transmembrane region" description="Helical" evidence="2">
    <location>
        <begin position="12"/>
        <end position="37"/>
    </location>
</feature>